<protein>
    <submittedName>
        <fullName evidence="2">Uncharacterized protein</fullName>
    </submittedName>
</protein>
<feature type="chain" id="PRO_5032477845" evidence="1">
    <location>
        <begin position="19"/>
        <end position="318"/>
    </location>
</feature>
<dbReference type="EMBL" id="DRGL01000047">
    <property type="protein sequence ID" value="HEA21773.1"/>
    <property type="molecule type" value="Genomic_DNA"/>
</dbReference>
<feature type="signal peptide" evidence="1">
    <location>
        <begin position="1"/>
        <end position="18"/>
    </location>
</feature>
<reference evidence="2" key="1">
    <citation type="journal article" date="2020" name="mSystems">
        <title>Genome- and Community-Level Interaction Insights into Carbon Utilization and Element Cycling Functions of Hydrothermarchaeota in Hydrothermal Sediment.</title>
        <authorList>
            <person name="Zhou Z."/>
            <person name="Liu Y."/>
            <person name="Xu W."/>
            <person name="Pan J."/>
            <person name="Luo Z.H."/>
            <person name="Li M."/>
        </authorList>
    </citation>
    <scope>NUCLEOTIDE SEQUENCE [LARGE SCALE GENOMIC DNA]</scope>
    <source>
        <strain evidence="2">HyVt-345</strain>
    </source>
</reference>
<name>A0A831QRH0_9FLAO</name>
<comment type="caution">
    <text evidence="2">The sequence shown here is derived from an EMBL/GenBank/DDBJ whole genome shotgun (WGS) entry which is preliminary data.</text>
</comment>
<organism evidence="2">
    <name type="scientific">Pricia antarctica</name>
    <dbReference type="NCBI Taxonomy" id="641691"/>
    <lineage>
        <taxon>Bacteria</taxon>
        <taxon>Pseudomonadati</taxon>
        <taxon>Bacteroidota</taxon>
        <taxon>Flavobacteriia</taxon>
        <taxon>Flavobacteriales</taxon>
        <taxon>Flavobacteriaceae</taxon>
        <taxon>Pricia</taxon>
    </lineage>
</organism>
<proteinExistence type="predicted"/>
<keyword evidence="1" id="KW-0732">Signal</keyword>
<evidence type="ECO:0000256" key="1">
    <source>
        <dbReference type="SAM" id="SignalP"/>
    </source>
</evidence>
<sequence length="318" mass="33315">MKQLVLLFLFLITGAAMAQTTVTLEDQCNCDVLSGTAVSTAGMTTPSGAAIGDIYVNTNTGTIYFWDGGSWELTSSDSQQLQSFSFDSSSNQLTLILENGGSISVDLSSLNNLGTDDQALTLAAGNILTLEDGGTIDLTPFLDNTDDQQVTDFSLDDATNQLTLTLEDGGTQTVDFTAVLAAAGTDDQNLTLTGNVLTLEDGGTVDLSAYLDNTDDQAITDFSLDSTTNVITLTLEDGGTRTVDLSSFISTDDQNITLAGNTLTLEDGGTVDLTSFLDNTDDQQVTDFSLDNATNQLTLTLEDGGTETVDFTAVLAAA</sequence>
<dbReference type="Proteomes" id="UP000886191">
    <property type="component" value="Unassembled WGS sequence"/>
</dbReference>
<accession>A0A831QRH0</accession>
<feature type="non-terminal residue" evidence="2">
    <location>
        <position position="318"/>
    </location>
</feature>
<gene>
    <name evidence="2" type="ORF">ENH87_12765</name>
</gene>
<dbReference type="AlphaFoldDB" id="A0A831QRH0"/>
<evidence type="ECO:0000313" key="2">
    <source>
        <dbReference type="EMBL" id="HEA21773.1"/>
    </source>
</evidence>